<organismHost>
    <name type="scientific">Bacillus subtilis</name>
    <dbReference type="NCBI Taxonomy" id="1423"/>
</organismHost>
<dbReference type="RefSeq" id="YP_008771452.1">
    <property type="nucleotide sequence ID" value="NC_022771.1"/>
</dbReference>
<evidence type="ECO:0000259" key="3">
    <source>
        <dbReference type="PROSITE" id="PS51688"/>
    </source>
</evidence>
<keyword evidence="2" id="KW-1227">Viral tail protein</keyword>
<protein>
    <submittedName>
        <fullName evidence="4">Minor structural protein</fullName>
    </submittedName>
</protein>
<keyword evidence="5" id="KW-1185">Reference proteome</keyword>
<dbReference type="GeneID" id="17960010"/>
<evidence type="ECO:0000256" key="2">
    <source>
        <dbReference type="ARBA" id="ARBA00022732"/>
    </source>
</evidence>
<reference evidence="4 5" key="1">
    <citation type="journal article" date="2013" name="Genome Announc.">
        <title>Complete Genome of Bacillus subtilis Myophage Grass.</title>
        <authorList>
            <person name="Miller S.Y."/>
            <person name="Colquhoun J.M."/>
            <person name="Perl A.L."/>
            <person name="Chamakura K.R."/>
            <person name="Kuty Everett G.F."/>
        </authorList>
    </citation>
    <scope>NUCLEOTIDE SEQUENCE [LARGE SCALE GENOMIC DNA]</scope>
</reference>
<evidence type="ECO:0000313" key="4">
    <source>
        <dbReference type="EMBL" id="AGY47351.1"/>
    </source>
</evidence>
<evidence type="ECO:0000313" key="5">
    <source>
        <dbReference type="Proteomes" id="UP000017648"/>
    </source>
</evidence>
<dbReference type="GO" id="GO:0098015">
    <property type="term" value="C:virus tail"/>
    <property type="evidence" value="ECO:0007669"/>
    <property type="project" value="UniProtKB-KW"/>
</dbReference>
<feature type="domain" description="Peptidase S74" evidence="3">
    <location>
        <begin position="829"/>
        <end position="953"/>
    </location>
</feature>
<sequence>MALSGTISTSVRTHWKLSVSWSATQSISNNTSTITAKMYWEAVDGYGAIYSDVSKSGSIYIDGTWYNFSGAGLARLSPNQKKLIATKSKTVKHNADGTKSFSLGGWFDPDVDLGGHQGKISLSNKTFTLNTIPRKSTMSSGGDFTAGSDRTISISRASSSFSHKLYIDIKDSGGNWVNIKSINFSKSETSKSTSFSTDEKKTIFRALNERTSAQIRYNLHTLSGSNDIGYNTYYGTANRPKLSVVNKLNGQAGSSNSVYIDQSLTIDLTRYDSEFDHKVQVICGSFTKEFNGVGYTQSWTPTASEQSTLYGILNNVISKSATVRVYTYYNGVRVGSTDYGMTYYVRSSNNKPTFTDAGIFYTDTNPTTLNITADDQYIIQGVSTLRVEIPVESKAVAVNGATMKSYSITVNGVTKNVNYSSTGTVSADFGTINSASNATVSIKAIDSRGLSTAVTKVVKIVPYAYPSVTTTAKRTNGYERTTTLTLRGGLSPIAVNGSNRNALESARYRYKLTDATTYGSWNNFTVSGFPSYSATNVSLDLDENETWDVQVEVSDSLGVTTKTISVSAGRPIMFLDAQRKAVGIGDFPSNEYELKINGRIVFGATMWASNGGGEGFGAIDLNNSDISNANGIYFADVAQNMNGEGLMFFKSGSPYGSSDPTHYDNLMVRDGVLYLNAAGSEMKLGNHLQMQNYDIRNVNHITINDPGGTEGIEWLGGSGWKIVEAPNDLSNVGGPLQFATGNSRKITFSTSGNIYLAGGTFKGESGGYTYFASAAQACLTSDAPGGASIRVHVDGAGGRVWSNDIYNRTYDKASNVYITTEGTLGRSTSASKYKVFIKKVDTERLPSKILELNPKSWYNKTAVELYADQLGTPEDDLESGEEVEEDIPFIERSYGLIAEDLVAAGLDMFVSWGKADENGQREVEGIEYDRLWVLLIPLVREQKQQIEELQERIAQLELSN</sequence>
<gene>
    <name evidence="4" type="ORF">Grass_86</name>
</gene>
<dbReference type="PROSITE" id="PS51688">
    <property type="entry name" value="ICA"/>
    <property type="match status" value="1"/>
</dbReference>
<proteinExistence type="predicted"/>
<organism evidence="4 5">
    <name type="scientific">Bacillus phage Grass</name>
    <dbReference type="NCBI Taxonomy" id="1406785"/>
    <lineage>
        <taxon>Viruses</taxon>
        <taxon>Duplodnaviria</taxon>
        <taxon>Heunggongvirae</taxon>
        <taxon>Uroviricota</taxon>
        <taxon>Caudoviricetes</taxon>
        <taxon>Herelleviridae</taxon>
        <taxon>Bastillevirinae</taxon>
        <taxon>Nitunavirus</taxon>
        <taxon>Nitunavirus grass</taxon>
    </lineage>
</organism>
<dbReference type="Pfam" id="PF05895">
    <property type="entry name" value="DUF859"/>
    <property type="match status" value="2"/>
</dbReference>
<dbReference type="InterPro" id="IPR008577">
    <property type="entry name" value="DUF859"/>
</dbReference>
<comment type="subcellular location">
    <subcellularLocation>
        <location evidence="1">Virion</location>
    </subcellularLocation>
</comment>
<dbReference type="InterPro" id="IPR030392">
    <property type="entry name" value="S74_ICA"/>
</dbReference>
<dbReference type="EMBL" id="KF669652">
    <property type="protein sequence ID" value="AGY47351.1"/>
    <property type="molecule type" value="Genomic_DNA"/>
</dbReference>
<dbReference type="KEGG" id="vg:17960010"/>
<dbReference type="Proteomes" id="UP000017648">
    <property type="component" value="Segment"/>
</dbReference>
<dbReference type="OrthoDB" id="834at10239"/>
<keyword evidence="2" id="KW-0946">Virion</keyword>
<accession>U5PU90</accession>
<evidence type="ECO:0000256" key="1">
    <source>
        <dbReference type="ARBA" id="ARBA00004328"/>
    </source>
</evidence>
<name>U5PU90_BPGRA</name>